<sequence length="553" mass="59569">MVDTGAPDVLVVGAGPVGLTAAAELRRHGTECRIVDRLTTPHRYAKAVGIQPRTLELWDTMGLAREVLAAALPMRGNLSWIDGREQPRLDLTLPPDVPYGFAALPQYTTEEILTGHLARHGTRVERGTALESFTQDPDGVDAVLRTPDGTERVRCRYLIGCDGAHSSVRKGLGLDFGGGAFTESYMLGDIEVDWAMPAGYGVRVVNHRPDGGPDDILVAIPLPGRSRYRMSAVAAPELLVPDNGTDEVLHGLDTGRRPELGHLQAVFDRLWPRPVTLSTLRWSSVFRISHRLADRYRDGRVFIAGDAAHIHPPTGAQGMNTGIQDAHNLAWKLALVLHATADPALLDSYHSERHPIGEEVVGRTVRHARTGIGADGDGIQDVIRREAQLLVGYPDSPLVDPDGTAGTADLPVRPGDRAPDCAGLVQPIATYPQRLLDLLRSPRHTLLLYAGPTLPAGLLPVCAEASRAAARGHLDVYAVLAPGTPADGLLVPAVHDERETFRTGYGARDPEAFLIRPDGYLAGRIHPADPARITALLRRTFTSGRAGRAGREG</sequence>
<dbReference type="RefSeq" id="WP_354641272.1">
    <property type="nucleotide sequence ID" value="NZ_CP159872.1"/>
</dbReference>
<name>A0AAU8JZB7_9ACTN</name>
<feature type="domain" description="FAD-binding" evidence="4">
    <location>
        <begin position="8"/>
        <end position="363"/>
    </location>
</feature>
<comment type="cofactor">
    <cofactor evidence="1">
        <name>FAD</name>
        <dbReference type="ChEBI" id="CHEBI:57692"/>
    </cofactor>
</comment>
<dbReference type="KEGG" id="kcm:ABWK59_16080"/>
<dbReference type="PANTHER" id="PTHR43004">
    <property type="entry name" value="TRK SYSTEM POTASSIUM UPTAKE PROTEIN"/>
    <property type="match status" value="1"/>
</dbReference>
<keyword evidence="3" id="KW-0274">FAD</keyword>
<dbReference type="SUPFAM" id="SSF51905">
    <property type="entry name" value="FAD/NAD(P)-binding domain"/>
    <property type="match status" value="1"/>
</dbReference>
<keyword evidence="2" id="KW-0285">Flavoprotein</keyword>
<dbReference type="InterPro" id="IPR036188">
    <property type="entry name" value="FAD/NAD-bd_sf"/>
</dbReference>
<proteinExistence type="predicted"/>
<protein>
    <submittedName>
        <fullName evidence="5">FAD-dependent monooxygenase</fullName>
    </submittedName>
</protein>
<dbReference type="GO" id="GO:0071949">
    <property type="term" value="F:FAD binding"/>
    <property type="evidence" value="ECO:0007669"/>
    <property type="project" value="InterPro"/>
</dbReference>
<evidence type="ECO:0000256" key="1">
    <source>
        <dbReference type="ARBA" id="ARBA00001974"/>
    </source>
</evidence>
<dbReference type="Gene3D" id="3.40.30.120">
    <property type="match status" value="1"/>
</dbReference>
<keyword evidence="5" id="KW-0503">Monooxygenase</keyword>
<dbReference type="Gene3D" id="3.50.50.60">
    <property type="entry name" value="FAD/NAD(P)-binding domain"/>
    <property type="match status" value="1"/>
</dbReference>
<organism evidence="5">
    <name type="scientific">Kitasatospora camelliae</name>
    <dbReference type="NCBI Taxonomy" id="3156397"/>
    <lineage>
        <taxon>Bacteria</taxon>
        <taxon>Bacillati</taxon>
        <taxon>Actinomycetota</taxon>
        <taxon>Actinomycetes</taxon>
        <taxon>Kitasatosporales</taxon>
        <taxon>Streptomycetaceae</taxon>
        <taxon>Kitasatospora</taxon>
    </lineage>
</organism>
<dbReference type="Pfam" id="PF01494">
    <property type="entry name" value="FAD_binding_3"/>
    <property type="match status" value="1"/>
</dbReference>
<accession>A0AAU8JZB7</accession>
<dbReference type="PRINTS" id="PR00420">
    <property type="entry name" value="RNGMNOXGNASE"/>
</dbReference>
<evidence type="ECO:0000256" key="3">
    <source>
        <dbReference type="ARBA" id="ARBA00022827"/>
    </source>
</evidence>
<dbReference type="EMBL" id="CP159872">
    <property type="protein sequence ID" value="XCM80333.1"/>
    <property type="molecule type" value="Genomic_DNA"/>
</dbReference>
<dbReference type="InterPro" id="IPR050641">
    <property type="entry name" value="RIFMO-like"/>
</dbReference>
<dbReference type="Gene3D" id="3.30.70.2450">
    <property type="match status" value="1"/>
</dbReference>
<dbReference type="InterPro" id="IPR002938">
    <property type="entry name" value="FAD-bd"/>
</dbReference>
<dbReference type="PANTHER" id="PTHR43004:SF19">
    <property type="entry name" value="BINDING MONOOXYGENASE, PUTATIVE (JCVI)-RELATED"/>
    <property type="match status" value="1"/>
</dbReference>
<evidence type="ECO:0000256" key="2">
    <source>
        <dbReference type="ARBA" id="ARBA00022630"/>
    </source>
</evidence>
<reference evidence="5" key="1">
    <citation type="submission" date="2024-06" db="EMBL/GenBank/DDBJ databases">
        <title>The genome sequences of Kitasatospora sp. strain HUAS MG31.</title>
        <authorList>
            <person name="Mo P."/>
        </authorList>
    </citation>
    <scope>NUCLEOTIDE SEQUENCE</scope>
    <source>
        <strain evidence="5">HUAS MG31</strain>
    </source>
</reference>
<evidence type="ECO:0000313" key="5">
    <source>
        <dbReference type="EMBL" id="XCM80333.1"/>
    </source>
</evidence>
<dbReference type="AlphaFoldDB" id="A0AAU8JZB7"/>
<dbReference type="GO" id="GO:0016709">
    <property type="term" value="F:oxidoreductase activity, acting on paired donors, with incorporation or reduction of molecular oxygen, NAD(P)H as one donor, and incorporation of one atom of oxygen"/>
    <property type="evidence" value="ECO:0007669"/>
    <property type="project" value="UniProtKB-ARBA"/>
</dbReference>
<evidence type="ECO:0000259" key="4">
    <source>
        <dbReference type="Pfam" id="PF01494"/>
    </source>
</evidence>
<keyword evidence="5" id="KW-0560">Oxidoreductase</keyword>
<gene>
    <name evidence="5" type="ORF">ABWK59_16080</name>
</gene>